<feature type="site" description="Important for autoinhibition of adenylyltransferase activity" evidence="3">
    <location>
        <position position="271"/>
    </location>
</feature>
<protein>
    <submittedName>
        <fullName evidence="5">Cell filamentation protein Fic</fullName>
    </submittedName>
</protein>
<dbReference type="EMBL" id="LSFM01000023">
    <property type="protein sequence ID" value="OBY62863.1"/>
    <property type="molecule type" value="Genomic_DNA"/>
</dbReference>
<sequence length="491" mass="56174">MEKNPILRLQEIMFSSSDKAISKQISKLEKVGKIKKIAPRIYTSNFTDEPEEIIRKNIFTILGAQYPSSVLSHRSALEFKPTSSGNIFVTYTYTKKISLPGITIRFMEGYGPIDGDSKFSGELYVSQQERAFLENLQVSRQLGPESKTMTLPELEEKLEQIVRVKGEQGLNEVRDRAKEIAEQLNLQSEFAKLNRLISALLTTKPSKILTSPVALARAFGNPYDPVRIALFEKLFQYLTQLEFENISETNRTKQAFRNFAFFEAYFSNYIEGTVFELEEAKTIITTGMPLPSRDEDSHDVLGTYNIVSDRQEMSITPSNPDEFLNILQYRHSILLEARKSMNPGEFKDRNNKAGGTHFVDFNLVKGTLIKGFDYYKVLSDPFSKAAYMMFMISEIHPFLDGNGRIARVMMNAELVKENQSKIIIPTVYREDYIGALRKLTRKQDPIVYVKMLRRAQEFSATIKADNMNEVEKHLEACNAFNDEDDVVLKII</sequence>
<dbReference type="PROSITE" id="PS51459">
    <property type="entry name" value="FIDO"/>
    <property type="match status" value="1"/>
</dbReference>
<evidence type="ECO:0000256" key="1">
    <source>
        <dbReference type="PIRSR" id="PIRSR640198-1"/>
    </source>
</evidence>
<dbReference type="AlphaFoldDB" id="A0A1B8TT59"/>
<dbReference type="InterPro" id="IPR003812">
    <property type="entry name" value="Fido"/>
</dbReference>
<evidence type="ECO:0000256" key="2">
    <source>
        <dbReference type="PIRSR" id="PIRSR640198-2"/>
    </source>
</evidence>
<dbReference type="PANTHER" id="PTHR13504">
    <property type="entry name" value="FIDO DOMAIN-CONTAINING PROTEIN DDB_G0283145"/>
    <property type="match status" value="1"/>
</dbReference>
<organism evidence="5 6">
    <name type="scientific">Polaribacter vadi</name>
    <dbReference type="NCBI Taxonomy" id="1774273"/>
    <lineage>
        <taxon>Bacteria</taxon>
        <taxon>Pseudomonadati</taxon>
        <taxon>Bacteroidota</taxon>
        <taxon>Flavobacteriia</taxon>
        <taxon>Flavobacteriales</taxon>
        <taxon>Flavobacteriaceae</taxon>
    </lineage>
</organism>
<dbReference type="STRING" id="1774273.LPB03_12020"/>
<dbReference type="InterPro" id="IPR040198">
    <property type="entry name" value="Fido_containing"/>
</dbReference>
<dbReference type="KEGG" id="pob:LPB03_12020"/>
<dbReference type="InterPro" id="IPR036597">
    <property type="entry name" value="Fido-like_dom_sf"/>
</dbReference>
<dbReference type="Pfam" id="PF02661">
    <property type="entry name" value="Fic"/>
    <property type="match status" value="1"/>
</dbReference>
<reference evidence="6" key="1">
    <citation type="submission" date="2016-02" db="EMBL/GenBank/DDBJ databases">
        <authorList>
            <person name="Shin S.-K."/>
            <person name="Yi H."/>
            <person name="Kim E."/>
        </authorList>
    </citation>
    <scope>NUCLEOTIDE SEQUENCE [LARGE SCALE GENOMIC DNA]</scope>
    <source>
        <strain evidence="6">LPB0003</strain>
    </source>
</reference>
<evidence type="ECO:0000256" key="3">
    <source>
        <dbReference type="PIRSR" id="PIRSR640198-3"/>
    </source>
</evidence>
<dbReference type="OrthoDB" id="9814400at2"/>
<feature type="active site" evidence="1">
    <location>
        <position position="396"/>
    </location>
</feature>
<dbReference type="GO" id="GO:0005524">
    <property type="term" value="F:ATP binding"/>
    <property type="evidence" value="ECO:0007669"/>
    <property type="project" value="UniProtKB-KW"/>
</dbReference>
<keyword evidence="6" id="KW-1185">Reference proteome</keyword>
<evidence type="ECO:0000259" key="4">
    <source>
        <dbReference type="PROSITE" id="PS51459"/>
    </source>
</evidence>
<accession>A0A1B8TT59</accession>
<dbReference type="PANTHER" id="PTHR13504:SF38">
    <property type="entry name" value="FIDO DOMAIN-CONTAINING PROTEIN"/>
    <property type="match status" value="1"/>
</dbReference>
<dbReference type="SUPFAM" id="SSF140931">
    <property type="entry name" value="Fic-like"/>
    <property type="match status" value="1"/>
</dbReference>
<dbReference type="RefSeq" id="WP_065319844.1">
    <property type="nucleotide sequence ID" value="NZ_CP017477.1"/>
</dbReference>
<comment type="caution">
    <text evidence="5">The sequence shown here is derived from an EMBL/GenBank/DDBJ whole genome shotgun (WGS) entry which is preliminary data.</text>
</comment>
<evidence type="ECO:0000313" key="6">
    <source>
        <dbReference type="Proteomes" id="UP000092584"/>
    </source>
</evidence>
<gene>
    <name evidence="5" type="ORF">LPB3_12030</name>
</gene>
<feature type="domain" description="Fido" evidence="4">
    <location>
        <begin position="322"/>
        <end position="454"/>
    </location>
</feature>
<keyword evidence="2" id="KW-0067">ATP-binding</keyword>
<proteinExistence type="predicted"/>
<feature type="binding site" evidence="2">
    <location>
        <begin position="400"/>
        <end position="407"/>
    </location>
    <ligand>
        <name>ATP</name>
        <dbReference type="ChEBI" id="CHEBI:30616"/>
    </ligand>
</feature>
<evidence type="ECO:0000313" key="5">
    <source>
        <dbReference type="EMBL" id="OBY62863.1"/>
    </source>
</evidence>
<dbReference type="Proteomes" id="UP000092584">
    <property type="component" value="Unassembled WGS sequence"/>
</dbReference>
<dbReference type="Gene3D" id="1.10.3290.10">
    <property type="entry name" value="Fido-like domain"/>
    <property type="match status" value="1"/>
</dbReference>
<keyword evidence="2" id="KW-0547">Nucleotide-binding</keyword>
<name>A0A1B8TT59_9FLAO</name>